<dbReference type="Proteomes" id="UP000004980">
    <property type="component" value="Unassembled WGS sequence"/>
</dbReference>
<gene>
    <name evidence="2" type="ORF">WQE_34686</name>
</gene>
<proteinExistence type="predicted"/>
<feature type="compositionally biased region" description="Low complexity" evidence="1">
    <location>
        <begin position="420"/>
        <end position="429"/>
    </location>
</feature>
<dbReference type="RefSeq" id="WP_007589310.1">
    <property type="nucleotide sequence ID" value="NZ_AKAU01000197.1"/>
</dbReference>
<protein>
    <submittedName>
        <fullName evidence="2">Uncharacterized protein</fullName>
    </submittedName>
</protein>
<evidence type="ECO:0000313" key="2">
    <source>
        <dbReference type="EMBL" id="EIM96281.1"/>
    </source>
</evidence>
<reference evidence="2 3" key="1">
    <citation type="journal article" date="2012" name="J. Bacteriol.">
        <title>Draft Genome Sequence of the Soil Bacterium Burkholderia terrae Strain BS001, Which Interacts with Fungal Surface Structures.</title>
        <authorList>
            <person name="Nazir R."/>
            <person name="Hansen M.A."/>
            <person name="Sorensen S."/>
            <person name="van Elsas J.D."/>
        </authorList>
    </citation>
    <scope>NUCLEOTIDE SEQUENCE [LARGE SCALE GENOMIC DNA]</scope>
    <source>
        <strain evidence="2 3">BS001</strain>
    </source>
</reference>
<feature type="region of interest" description="Disordered" evidence="1">
    <location>
        <begin position="312"/>
        <end position="361"/>
    </location>
</feature>
<organism evidence="2 3">
    <name type="scientific">Paraburkholderia hospita</name>
    <dbReference type="NCBI Taxonomy" id="169430"/>
    <lineage>
        <taxon>Bacteria</taxon>
        <taxon>Pseudomonadati</taxon>
        <taxon>Pseudomonadota</taxon>
        <taxon>Betaproteobacteria</taxon>
        <taxon>Burkholderiales</taxon>
        <taxon>Burkholderiaceae</taxon>
        <taxon>Paraburkholderia</taxon>
    </lineage>
</organism>
<dbReference type="EMBL" id="AKAU01000197">
    <property type="protein sequence ID" value="EIM96281.1"/>
    <property type="molecule type" value="Genomic_DNA"/>
</dbReference>
<sequence>MVEYHAHVLTLREVRKSLAAASFTDATLVSARSTIESDLSVAGDYAQLGTLVDNLFAHAVSDGSELELLHRAAALWTRGLALYDDLASVRDRLEAALASPTDPGAVDLFNAATNDAQLFSQKASAMLGDVVTLRDDVAPLSFLREHPRQLDEPASSWDWSNLLLGRRTDAVVRRLHRSAHNTATRAFAFGAVAGYSANAAGSAYLGAVVGGPRRSHRYRDRLARNSIGSWLARTYSTPSPGQLAQTIRFGSPLHPRLPTGVVKQLEDALAGSFDLTRAPPLPDVQLGYRRMLEHLNLLDGFTRPAIPRPPQSFWSSKLYGDPSNPPQSLRTQDVGFSGDPGGGVSLGNNPPGDVQPGQSDNSSSGTICGIIVAILIIIDLIQAFVQCIVQWAKKQTCTFWDNMLLKKLWEKDPPDPRDPPSTSSVSSTLSDLTAMSSSDQVTQLIGFLFDIHTQIWEALDRAYHFLAFHGLIFPGSLIDAPVYRQFTAAPSASSWPRRPVHNAVNRYHLYPNSPLEQPGAAGGTFAVAATPDAFLPLAVGRIALPLWEQIVRDEQDSANLDLDADRGFLHQCWATGKSINDDPVDVVVLPYPAQ</sequence>
<accession>A0ABP2PEN9</accession>
<feature type="region of interest" description="Disordered" evidence="1">
    <location>
        <begin position="410"/>
        <end position="429"/>
    </location>
</feature>
<keyword evidence="3" id="KW-1185">Reference proteome</keyword>
<evidence type="ECO:0000256" key="1">
    <source>
        <dbReference type="SAM" id="MobiDB-lite"/>
    </source>
</evidence>
<name>A0ABP2PEN9_9BURK</name>
<comment type="caution">
    <text evidence="2">The sequence shown here is derived from an EMBL/GenBank/DDBJ whole genome shotgun (WGS) entry which is preliminary data.</text>
</comment>
<evidence type="ECO:0000313" key="3">
    <source>
        <dbReference type="Proteomes" id="UP000004980"/>
    </source>
</evidence>